<organism evidence="1 2">
    <name type="scientific">Microdochium trichocladiopsis</name>
    <dbReference type="NCBI Taxonomy" id="1682393"/>
    <lineage>
        <taxon>Eukaryota</taxon>
        <taxon>Fungi</taxon>
        <taxon>Dikarya</taxon>
        <taxon>Ascomycota</taxon>
        <taxon>Pezizomycotina</taxon>
        <taxon>Sordariomycetes</taxon>
        <taxon>Xylariomycetidae</taxon>
        <taxon>Xylariales</taxon>
        <taxon>Microdochiaceae</taxon>
        <taxon>Microdochium</taxon>
    </lineage>
</organism>
<comment type="caution">
    <text evidence="1">The sequence shown here is derived from an EMBL/GenBank/DDBJ whole genome shotgun (WGS) entry which is preliminary data.</text>
</comment>
<dbReference type="GeneID" id="70186398"/>
<accession>A0A9P8Y3J6</accession>
<dbReference type="Proteomes" id="UP000756346">
    <property type="component" value="Unassembled WGS sequence"/>
</dbReference>
<reference evidence="1" key="1">
    <citation type="journal article" date="2021" name="Nat. Commun.">
        <title>Genetic determinants of endophytism in the Arabidopsis root mycobiome.</title>
        <authorList>
            <person name="Mesny F."/>
            <person name="Miyauchi S."/>
            <person name="Thiergart T."/>
            <person name="Pickel B."/>
            <person name="Atanasova L."/>
            <person name="Karlsson M."/>
            <person name="Huettel B."/>
            <person name="Barry K.W."/>
            <person name="Haridas S."/>
            <person name="Chen C."/>
            <person name="Bauer D."/>
            <person name="Andreopoulos W."/>
            <person name="Pangilinan J."/>
            <person name="LaButti K."/>
            <person name="Riley R."/>
            <person name="Lipzen A."/>
            <person name="Clum A."/>
            <person name="Drula E."/>
            <person name="Henrissat B."/>
            <person name="Kohler A."/>
            <person name="Grigoriev I.V."/>
            <person name="Martin F.M."/>
            <person name="Hacquard S."/>
        </authorList>
    </citation>
    <scope>NUCLEOTIDE SEQUENCE</scope>
    <source>
        <strain evidence="1">MPI-CAGE-CH-0230</strain>
    </source>
</reference>
<dbReference type="RefSeq" id="XP_046011361.1">
    <property type="nucleotide sequence ID" value="XM_046156852.1"/>
</dbReference>
<sequence>MGDGKRVAETLIVVNPAGVKGYLSASAGHVRGPAPMPSGEAVSLLPTYSLPRPTVPPLRSSLVLVVCCAMLQGLSTPSQPGCNHDGPRLVGRPPILARQAINTCSLHQSGLQHSSVVQHGLEFIPVVPAAGENRRRLEPYGRDDKNSLLGVATSTHGGELSPPGKTCPRGVVASRRGQPQAQSTREAVQQHQEGCACLLLHQPPHRPVNLQPGRTGPRPGFIRWHNRVHIVGKTKTLRNASYPADN</sequence>
<name>A0A9P8Y3J6_9PEZI</name>
<dbReference type="AlphaFoldDB" id="A0A9P8Y3J6"/>
<keyword evidence="2" id="KW-1185">Reference proteome</keyword>
<proteinExistence type="predicted"/>
<dbReference type="EMBL" id="JAGTJQ010000006">
    <property type="protein sequence ID" value="KAH7029073.1"/>
    <property type="molecule type" value="Genomic_DNA"/>
</dbReference>
<evidence type="ECO:0000313" key="1">
    <source>
        <dbReference type="EMBL" id="KAH7029073.1"/>
    </source>
</evidence>
<gene>
    <name evidence="1" type="ORF">B0I36DRAFT_350015</name>
</gene>
<evidence type="ECO:0000313" key="2">
    <source>
        <dbReference type="Proteomes" id="UP000756346"/>
    </source>
</evidence>
<protein>
    <submittedName>
        <fullName evidence="1">Uncharacterized protein</fullName>
    </submittedName>
</protein>